<dbReference type="PANTHER" id="PTHR11135:SF1">
    <property type="entry name" value="PROTEIN YHCC"/>
    <property type="match status" value="1"/>
</dbReference>
<dbReference type="Pfam" id="PF16199">
    <property type="entry name" value="Radical_SAM_C"/>
    <property type="match status" value="1"/>
</dbReference>
<dbReference type="InterPro" id="IPR006638">
    <property type="entry name" value="Elp3/MiaA/NifB-like_rSAM"/>
</dbReference>
<dbReference type="Gene3D" id="3.80.30.20">
    <property type="entry name" value="tm_1862 like domain"/>
    <property type="match status" value="1"/>
</dbReference>
<dbReference type="InterPro" id="IPR032432">
    <property type="entry name" value="Radical_SAM_C"/>
</dbReference>
<dbReference type="Pfam" id="PF04055">
    <property type="entry name" value="Radical_SAM"/>
    <property type="match status" value="1"/>
</dbReference>
<dbReference type="InterPro" id="IPR023404">
    <property type="entry name" value="rSAM_horseshoe"/>
</dbReference>
<name>A0A4Q2KB18_9FIRM</name>
<reference evidence="8 9" key="1">
    <citation type="journal article" date="2019" name="Gut">
        <title>Antibiotics-induced monodominance of a novel gut bacterial order.</title>
        <authorList>
            <person name="Hildebrand F."/>
            <person name="Moitinho-Silva L."/>
            <person name="Blasche S."/>
            <person name="Jahn M.T."/>
            <person name="Gossmann T.I."/>
            <person name="Heuerta-Cepas J."/>
            <person name="Hercog R."/>
            <person name="Luetge M."/>
            <person name="Bahram M."/>
            <person name="Pryszlak A."/>
            <person name="Alves R.J."/>
            <person name="Waszak S.M."/>
            <person name="Zhu A."/>
            <person name="Ye L."/>
            <person name="Costea P.I."/>
            <person name="Aalvink S."/>
            <person name="Belzer C."/>
            <person name="Forslund S.K."/>
            <person name="Sunagawa S."/>
            <person name="Hentschel U."/>
            <person name="Merten C."/>
            <person name="Patil K.R."/>
            <person name="Benes V."/>
            <person name="Bork P."/>
        </authorList>
    </citation>
    <scope>NUCLEOTIDE SEQUENCE [LARGE SCALE GENOMIC DNA]</scope>
    <source>
        <strain evidence="8 9">HDS1380</strain>
    </source>
</reference>
<dbReference type="GO" id="GO:0051539">
    <property type="term" value="F:4 iron, 4 sulfur cluster binding"/>
    <property type="evidence" value="ECO:0007669"/>
    <property type="project" value="UniProtKB-KW"/>
</dbReference>
<dbReference type="InterPro" id="IPR005911">
    <property type="entry name" value="YhcC-like"/>
</dbReference>
<dbReference type="SMART" id="SM00729">
    <property type="entry name" value="Elp3"/>
    <property type="match status" value="1"/>
</dbReference>
<dbReference type="RefSeq" id="WP_129223627.1">
    <property type="nucleotide sequence ID" value="NZ_SDOZ01000002.1"/>
</dbReference>
<dbReference type="InterPro" id="IPR058240">
    <property type="entry name" value="rSAM_sf"/>
</dbReference>
<comment type="caution">
    <text evidence="8">The sequence shown here is derived from an EMBL/GenBank/DDBJ whole genome shotgun (WGS) entry which is preliminary data.</text>
</comment>
<evidence type="ECO:0000256" key="2">
    <source>
        <dbReference type="ARBA" id="ARBA00022485"/>
    </source>
</evidence>
<keyword evidence="5" id="KW-0408">Iron</keyword>
<evidence type="ECO:0000256" key="4">
    <source>
        <dbReference type="ARBA" id="ARBA00022723"/>
    </source>
</evidence>
<dbReference type="Proteomes" id="UP000291269">
    <property type="component" value="Unassembled WGS sequence"/>
</dbReference>
<organism evidence="8 9">
    <name type="scientific">Candidatus Borkfalkia ceftriaxoniphila</name>
    <dbReference type="NCBI Taxonomy" id="2508949"/>
    <lineage>
        <taxon>Bacteria</taxon>
        <taxon>Bacillati</taxon>
        <taxon>Bacillota</taxon>
        <taxon>Clostridia</taxon>
        <taxon>Christensenellales</taxon>
        <taxon>Christensenellaceae</taxon>
        <taxon>Candidatus Borkfalkia</taxon>
    </lineage>
</organism>
<dbReference type="AlphaFoldDB" id="A0A4Q2KB18"/>
<dbReference type="EMBL" id="SDOZ01000002">
    <property type="protein sequence ID" value="RXZ61189.1"/>
    <property type="molecule type" value="Genomic_DNA"/>
</dbReference>
<comment type="cofactor">
    <cofactor evidence="1">
        <name>[4Fe-4S] cluster</name>
        <dbReference type="ChEBI" id="CHEBI:49883"/>
    </cofactor>
</comment>
<evidence type="ECO:0000256" key="1">
    <source>
        <dbReference type="ARBA" id="ARBA00001966"/>
    </source>
</evidence>
<dbReference type="NCBIfam" id="TIGR01212">
    <property type="entry name" value="TIGR01212 family radical SAM protein"/>
    <property type="match status" value="1"/>
</dbReference>
<dbReference type="InterPro" id="IPR007197">
    <property type="entry name" value="rSAM"/>
</dbReference>
<sequence>MERYHSFNSYMKERFGGKVYKLALDAGMTCPNRDGTLGTGGCIFCAGGAGEFSEKDCGDLQTQIERAKARIRAKTDAEKFIAYFQSYTNTYAPAERLEALFFPVADLPEIEAVSVATRPDCLGGDVLDVLERLRKKKPLFVELGLQTIHEESARLIRRGYPLSVYERAVKDLNGIGAEVVTHVILGLPRESAEMMEETVRYVGRSGARGIKLQLLHVLAGTELQKMYERGEFSVLSADEYIGVLCRMVEALPPEIVVHRLTGDAPRRLLVAPAWSADKKRVLNAIRAEFERRNVIQGKTCQ</sequence>
<evidence type="ECO:0000256" key="6">
    <source>
        <dbReference type="ARBA" id="ARBA00023014"/>
    </source>
</evidence>
<keyword evidence="6" id="KW-0411">Iron-sulfur</keyword>
<keyword evidence="3" id="KW-0949">S-adenosyl-L-methionine</keyword>
<feature type="domain" description="Radical SAM core" evidence="7">
    <location>
        <begin position="14"/>
        <end position="254"/>
    </location>
</feature>
<protein>
    <submittedName>
        <fullName evidence="8">TIGR01212 family radical SAM protein</fullName>
    </submittedName>
</protein>
<dbReference type="GO" id="GO:0046872">
    <property type="term" value="F:metal ion binding"/>
    <property type="evidence" value="ECO:0007669"/>
    <property type="project" value="UniProtKB-KW"/>
</dbReference>
<dbReference type="PANTHER" id="PTHR11135">
    <property type="entry name" value="HISTONE ACETYLTRANSFERASE-RELATED"/>
    <property type="match status" value="1"/>
</dbReference>
<dbReference type="SFLD" id="SFLDS00029">
    <property type="entry name" value="Radical_SAM"/>
    <property type="match status" value="1"/>
</dbReference>
<evidence type="ECO:0000256" key="5">
    <source>
        <dbReference type="ARBA" id="ARBA00023004"/>
    </source>
</evidence>
<evidence type="ECO:0000313" key="8">
    <source>
        <dbReference type="EMBL" id="RXZ61189.1"/>
    </source>
</evidence>
<proteinExistence type="predicted"/>
<keyword evidence="2" id="KW-0004">4Fe-4S</keyword>
<evidence type="ECO:0000256" key="3">
    <source>
        <dbReference type="ARBA" id="ARBA00022691"/>
    </source>
</evidence>
<dbReference type="SFLD" id="SFLDG01091">
    <property type="entry name" value="uncharacterized_CHP01210-like"/>
    <property type="match status" value="1"/>
</dbReference>
<dbReference type="SUPFAM" id="SSF102114">
    <property type="entry name" value="Radical SAM enzymes"/>
    <property type="match status" value="1"/>
</dbReference>
<dbReference type="OrthoDB" id="9801689at2"/>
<evidence type="ECO:0000259" key="7">
    <source>
        <dbReference type="PROSITE" id="PS51918"/>
    </source>
</evidence>
<dbReference type="PROSITE" id="PS51918">
    <property type="entry name" value="RADICAL_SAM"/>
    <property type="match status" value="1"/>
</dbReference>
<dbReference type="GO" id="GO:0003824">
    <property type="term" value="F:catalytic activity"/>
    <property type="evidence" value="ECO:0007669"/>
    <property type="project" value="InterPro"/>
</dbReference>
<evidence type="ECO:0000313" key="9">
    <source>
        <dbReference type="Proteomes" id="UP000291269"/>
    </source>
</evidence>
<keyword evidence="9" id="KW-1185">Reference proteome</keyword>
<accession>A0A4Q2KB18</accession>
<dbReference type="SFLD" id="SFLDG01086">
    <property type="entry name" value="elongater_protein-like"/>
    <property type="match status" value="1"/>
</dbReference>
<dbReference type="InterPro" id="IPR039661">
    <property type="entry name" value="ELP3"/>
</dbReference>
<keyword evidence="4" id="KW-0479">Metal-binding</keyword>
<gene>
    <name evidence="8" type="ORF">ESZ91_02055</name>
</gene>